<dbReference type="AlphaFoldDB" id="A0A5N5TJP8"/>
<keyword evidence="4" id="KW-1185">Reference proteome</keyword>
<dbReference type="InterPro" id="IPR042089">
    <property type="entry name" value="Peptidase_M13_dom_2"/>
</dbReference>
<accession>A0A5N5TJP8</accession>
<dbReference type="OrthoDB" id="6502247at2759"/>
<evidence type="ECO:0000256" key="1">
    <source>
        <dbReference type="ARBA" id="ARBA00007357"/>
    </source>
</evidence>
<dbReference type="Pfam" id="PF05649">
    <property type="entry name" value="Peptidase_M13_N"/>
    <property type="match status" value="1"/>
</dbReference>
<dbReference type="Gene3D" id="1.10.1380.10">
    <property type="entry name" value="Neutral endopeptidase , domain2"/>
    <property type="match status" value="1"/>
</dbReference>
<protein>
    <recommendedName>
        <fullName evidence="2">Peptidase M13 N-terminal domain-containing protein</fullName>
    </recommendedName>
</protein>
<proteinExistence type="inferred from homology"/>
<reference evidence="3 4" key="1">
    <citation type="journal article" date="2019" name="PLoS Biol.">
        <title>Sex chromosomes control vertical transmission of feminizing Wolbachia symbionts in an isopod.</title>
        <authorList>
            <person name="Becking T."/>
            <person name="Chebbi M.A."/>
            <person name="Giraud I."/>
            <person name="Moumen B."/>
            <person name="Laverre T."/>
            <person name="Caubet Y."/>
            <person name="Peccoud J."/>
            <person name="Gilbert C."/>
            <person name="Cordaux R."/>
        </authorList>
    </citation>
    <scope>NUCLEOTIDE SEQUENCE [LARGE SCALE GENOMIC DNA]</scope>
    <source>
        <strain evidence="3">ANa2</strain>
        <tissue evidence="3">Whole body excluding digestive tract and cuticle</tissue>
    </source>
</reference>
<dbReference type="InterPro" id="IPR008753">
    <property type="entry name" value="Peptidase_M13_N"/>
</dbReference>
<evidence type="ECO:0000313" key="3">
    <source>
        <dbReference type="EMBL" id="KAB7506372.1"/>
    </source>
</evidence>
<dbReference type="Proteomes" id="UP000326759">
    <property type="component" value="Unassembled WGS sequence"/>
</dbReference>
<gene>
    <name evidence="3" type="ORF">Anas_04291</name>
</gene>
<feature type="domain" description="Peptidase M13 N-terminal" evidence="2">
    <location>
        <begin position="7"/>
        <end position="81"/>
    </location>
</feature>
<dbReference type="GO" id="GO:0006508">
    <property type="term" value="P:proteolysis"/>
    <property type="evidence" value="ECO:0007669"/>
    <property type="project" value="InterPro"/>
</dbReference>
<comment type="similarity">
    <text evidence="1">Belongs to the peptidase M13 family.</text>
</comment>
<dbReference type="GO" id="GO:0004222">
    <property type="term" value="F:metalloendopeptidase activity"/>
    <property type="evidence" value="ECO:0007669"/>
    <property type="project" value="InterPro"/>
</dbReference>
<comment type="caution">
    <text evidence="3">The sequence shown here is derived from an EMBL/GenBank/DDBJ whole genome shotgun (WGS) entry which is preliminary data.</text>
</comment>
<dbReference type="EMBL" id="SEYY01000850">
    <property type="protein sequence ID" value="KAB7506372.1"/>
    <property type="molecule type" value="Genomic_DNA"/>
</dbReference>
<name>A0A5N5TJP8_9CRUS</name>
<organism evidence="3 4">
    <name type="scientific">Armadillidium nasatum</name>
    <dbReference type="NCBI Taxonomy" id="96803"/>
    <lineage>
        <taxon>Eukaryota</taxon>
        <taxon>Metazoa</taxon>
        <taxon>Ecdysozoa</taxon>
        <taxon>Arthropoda</taxon>
        <taxon>Crustacea</taxon>
        <taxon>Multicrustacea</taxon>
        <taxon>Malacostraca</taxon>
        <taxon>Eumalacostraca</taxon>
        <taxon>Peracarida</taxon>
        <taxon>Isopoda</taxon>
        <taxon>Oniscidea</taxon>
        <taxon>Crinocheta</taxon>
        <taxon>Armadillidiidae</taxon>
        <taxon>Armadillidium</taxon>
    </lineage>
</organism>
<evidence type="ECO:0000259" key="2">
    <source>
        <dbReference type="Pfam" id="PF05649"/>
    </source>
</evidence>
<dbReference type="SUPFAM" id="SSF55486">
    <property type="entry name" value="Metalloproteases ('zincins'), catalytic domain"/>
    <property type="match status" value="1"/>
</dbReference>
<dbReference type="PROSITE" id="PS51885">
    <property type="entry name" value="NEPRILYSIN"/>
    <property type="match status" value="1"/>
</dbReference>
<sequence>MEKISQMISKDSEDRRNISELYNKMTIKELNEMVPEIPWLEYITKVLSLKDLKITEDERINVNVPEYIKKLAELLKNTPKRN</sequence>
<dbReference type="InterPro" id="IPR000718">
    <property type="entry name" value="Peptidase_M13"/>
</dbReference>
<evidence type="ECO:0000313" key="4">
    <source>
        <dbReference type="Proteomes" id="UP000326759"/>
    </source>
</evidence>